<evidence type="ECO:0000256" key="1">
    <source>
        <dbReference type="SAM" id="MobiDB-lite"/>
    </source>
</evidence>
<accession>A0A9P5Q1E8</accession>
<keyword evidence="3" id="KW-1185">Reference proteome</keyword>
<gene>
    <name evidence="2" type="ORF">BDP27DRAFT_1361273</name>
</gene>
<comment type="caution">
    <text evidence="2">The sequence shown here is derived from an EMBL/GenBank/DDBJ whole genome shotgun (WGS) entry which is preliminary data.</text>
</comment>
<dbReference type="AlphaFoldDB" id="A0A9P5Q1E8"/>
<name>A0A9P5Q1E8_9AGAR</name>
<dbReference type="EMBL" id="JADNRY010000026">
    <property type="protein sequence ID" value="KAF9072215.1"/>
    <property type="molecule type" value="Genomic_DNA"/>
</dbReference>
<evidence type="ECO:0000313" key="3">
    <source>
        <dbReference type="Proteomes" id="UP000772434"/>
    </source>
</evidence>
<dbReference type="Proteomes" id="UP000772434">
    <property type="component" value="Unassembled WGS sequence"/>
</dbReference>
<organism evidence="2 3">
    <name type="scientific">Rhodocollybia butyracea</name>
    <dbReference type="NCBI Taxonomy" id="206335"/>
    <lineage>
        <taxon>Eukaryota</taxon>
        <taxon>Fungi</taxon>
        <taxon>Dikarya</taxon>
        <taxon>Basidiomycota</taxon>
        <taxon>Agaricomycotina</taxon>
        <taxon>Agaricomycetes</taxon>
        <taxon>Agaricomycetidae</taxon>
        <taxon>Agaricales</taxon>
        <taxon>Marasmiineae</taxon>
        <taxon>Omphalotaceae</taxon>
        <taxon>Rhodocollybia</taxon>
    </lineage>
</organism>
<feature type="compositionally biased region" description="Basic and acidic residues" evidence="1">
    <location>
        <begin position="1"/>
        <end position="25"/>
    </location>
</feature>
<proteinExistence type="predicted"/>
<feature type="region of interest" description="Disordered" evidence="1">
    <location>
        <begin position="1"/>
        <end position="30"/>
    </location>
</feature>
<evidence type="ECO:0000313" key="2">
    <source>
        <dbReference type="EMBL" id="KAF9072215.1"/>
    </source>
</evidence>
<sequence length="182" mass="21244">MYYPREQRRDTSGEDNATHEEKHLSESVQYNRLTIAESEFADSPLAHSTPTNAPEFRNYTEGYREIMGQSPPAQNSEEDYTEASQHLLHTPVQRRQPPYLPSELPNIRAEFQELANCARTFLLSAGYKDIEGRTAVGWAQFLRRVYLLDEQMHPSLVIQFIKKPVNWRKLEQMIQELETPDF</sequence>
<feature type="region of interest" description="Disordered" evidence="1">
    <location>
        <begin position="66"/>
        <end position="100"/>
    </location>
</feature>
<reference evidence="2" key="1">
    <citation type="submission" date="2020-11" db="EMBL/GenBank/DDBJ databases">
        <authorList>
            <consortium name="DOE Joint Genome Institute"/>
            <person name="Ahrendt S."/>
            <person name="Riley R."/>
            <person name="Andreopoulos W."/>
            <person name="Labutti K."/>
            <person name="Pangilinan J."/>
            <person name="Ruiz-Duenas F.J."/>
            <person name="Barrasa J.M."/>
            <person name="Sanchez-Garcia M."/>
            <person name="Camarero S."/>
            <person name="Miyauchi S."/>
            <person name="Serrano A."/>
            <person name="Linde D."/>
            <person name="Babiker R."/>
            <person name="Drula E."/>
            <person name="Ayuso-Fernandez I."/>
            <person name="Pacheco R."/>
            <person name="Padilla G."/>
            <person name="Ferreira P."/>
            <person name="Barriuso J."/>
            <person name="Kellner H."/>
            <person name="Castanera R."/>
            <person name="Alfaro M."/>
            <person name="Ramirez L."/>
            <person name="Pisabarro A.G."/>
            <person name="Kuo A."/>
            <person name="Tritt A."/>
            <person name="Lipzen A."/>
            <person name="He G."/>
            <person name="Yan M."/>
            <person name="Ng V."/>
            <person name="Cullen D."/>
            <person name="Martin F."/>
            <person name="Rosso M.-N."/>
            <person name="Henrissat B."/>
            <person name="Hibbett D."/>
            <person name="Martinez A.T."/>
            <person name="Grigoriev I.V."/>
        </authorList>
    </citation>
    <scope>NUCLEOTIDE SEQUENCE</scope>
    <source>
        <strain evidence="2">AH 40177</strain>
    </source>
</reference>
<protein>
    <submittedName>
        <fullName evidence="2">Uncharacterized protein</fullName>
    </submittedName>
</protein>